<dbReference type="STRING" id="351607.Acel_0413"/>
<name>A0LRX7_ACIC1</name>
<dbReference type="eggNOG" id="COG1209">
    <property type="taxonomic scope" value="Bacteria"/>
</dbReference>
<dbReference type="InParanoid" id="A0LRX7"/>
<dbReference type="Proteomes" id="UP000008221">
    <property type="component" value="Chromosome"/>
</dbReference>
<proteinExistence type="predicted"/>
<dbReference type="FunCoup" id="A0LRX7">
    <property type="interactions" value="35"/>
</dbReference>
<gene>
    <name evidence="2" type="ordered locus">Acel_0413</name>
</gene>
<dbReference type="HOGENOM" id="CLU_029499_0_1_11"/>
<keyword evidence="2" id="KW-0808">Transferase</keyword>
<dbReference type="PANTHER" id="PTHR42883">
    <property type="entry name" value="GLUCOSE-1-PHOSPHATE THYMIDYLTRANSFERASE"/>
    <property type="match status" value="1"/>
</dbReference>
<dbReference type="KEGG" id="ace:Acel_0413"/>
<dbReference type="AlphaFoldDB" id="A0LRX7"/>
<keyword evidence="3" id="KW-1185">Reference proteome</keyword>
<dbReference type="EMBL" id="CP000481">
    <property type="protein sequence ID" value="ABK52187.1"/>
    <property type="molecule type" value="Genomic_DNA"/>
</dbReference>
<evidence type="ECO:0000313" key="3">
    <source>
        <dbReference type="Proteomes" id="UP000008221"/>
    </source>
</evidence>
<dbReference type="RefSeq" id="WP_011719250.1">
    <property type="nucleotide sequence ID" value="NC_008578.1"/>
</dbReference>
<dbReference type="Gene3D" id="3.90.550.10">
    <property type="entry name" value="Spore Coat Polysaccharide Biosynthesis Protein SpsA, Chain A"/>
    <property type="match status" value="1"/>
</dbReference>
<sequence length="355" mass="38684">MKALVLSGGAGTRLRPITHTSAKQLVPVANKPVLFYGLEAIRDAGITDVGIIVGDTRAEIEAAVGDGSALGIKATYIHQEAPLGLAHCVLIARDFLGDDDFVMYLGDNFIIGGITDLVQEFVRCGADAQILLTKVDNPQQFGIAELDEEGRVVRLVEKPAQPRSDLALVGVYMFKPAIHQAVRAIRPSARGELEITDAIQWLVDNGYNVRSHFVNGYWKDTGRLEDMLECNRKVLETIEPACRGRVDAESRIIGRVVIEDGAVIERSTVRGPAIIGKGTKIIESYVGPFTSIYHDCVIERTEIEHSIILEATKIIGVSRIEDSLIGKEVEVAPSTALPRAHRLMLGDHSKVSIAY</sequence>
<organism evidence="2 3">
    <name type="scientific">Acidothermus cellulolyticus (strain ATCC 43068 / DSM 8971 / 11B)</name>
    <dbReference type="NCBI Taxonomy" id="351607"/>
    <lineage>
        <taxon>Bacteria</taxon>
        <taxon>Bacillati</taxon>
        <taxon>Actinomycetota</taxon>
        <taxon>Actinomycetes</taxon>
        <taxon>Acidothermales</taxon>
        <taxon>Acidothermaceae</taxon>
        <taxon>Acidothermus</taxon>
    </lineage>
</organism>
<reference evidence="2 3" key="1">
    <citation type="journal article" date="2009" name="Genome Res.">
        <title>Complete genome of the cellulolytic thermophile Acidothermus cellulolyticus 11B provides insights into its ecophysiological and evolutionary adaptations.</title>
        <authorList>
            <person name="Barabote R.D."/>
            <person name="Xie G."/>
            <person name="Leu D.H."/>
            <person name="Normand P."/>
            <person name="Necsulea A."/>
            <person name="Daubin V."/>
            <person name="Medigue C."/>
            <person name="Adney W.S."/>
            <person name="Xu X.C."/>
            <person name="Lapidus A."/>
            <person name="Parales R.E."/>
            <person name="Detter C."/>
            <person name="Pujic P."/>
            <person name="Bruce D."/>
            <person name="Lavire C."/>
            <person name="Challacombe J.F."/>
            <person name="Brettin T.S."/>
            <person name="Berry A.M."/>
        </authorList>
    </citation>
    <scope>NUCLEOTIDE SEQUENCE [LARGE SCALE GENOMIC DNA]</scope>
    <source>
        <strain evidence="3">ATCC 43068 / DSM 8971 / 11B</strain>
    </source>
</reference>
<evidence type="ECO:0000313" key="2">
    <source>
        <dbReference type="EMBL" id="ABK52187.1"/>
    </source>
</evidence>
<dbReference type="Pfam" id="PF00483">
    <property type="entry name" value="NTP_transferase"/>
    <property type="match status" value="1"/>
</dbReference>
<dbReference type="CDD" id="cd04189">
    <property type="entry name" value="G1P_TT_long"/>
    <property type="match status" value="1"/>
</dbReference>
<dbReference type="Gene3D" id="2.160.10.10">
    <property type="entry name" value="Hexapeptide repeat proteins"/>
    <property type="match status" value="1"/>
</dbReference>
<dbReference type="InterPro" id="IPR029044">
    <property type="entry name" value="Nucleotide-diphossugar_trans"/>
</dbReference>
<evidence type="ECO:0000259" key="1">
    <source>
        <dbReference type="Pfam" id="PF00483"/>
    </source>
</evidence>
<dbReference type="OrthoDB" id="9801810at2"/>
<feature type="domain" description="Nucleotidyl transferase" evidence="1">
    <location>
        <begin position="2"/>
        <end position="236"/>
    </location>
</feature>
<dbReference type="NCBIfam" id="TIGR01208">
    <property type="entry name" value="rmlA_long"/>
    <property type="match status" value="1"/>
</dbReference>
<dbReference type="PANTHER" id="PTHR42883:SF2">
    <property type="entry name" value="THYMIDYLYLTRANSFERASE"/>
    <property type="match status" value="1"/>
</dbReference>
<dbReference type="GO" id="GO:0016740">
    <property type="term" value="F:transferase activity"/>
    <property type="evidence" value="ECO:0007669"/>
    <property type="project" value="UniProtKB-KW"/>
</dbReference>
<protein>
    <submittedName>
        <fullName evidence="2">Glucose-1-phosphate thymidyltransferase</fullName>
    </submittedName>
</protein>
<accession>A0LRX7</accession>
<dbReference type="SUPFAM" id="SSF53448">
    <property type="entry name" value="Nucleotide-diphospho-sugar transferases"/>
    <property type="match status" value="1"/>
</dbReference>
<dbReference type="InterPro" id="IPR005908">
    <property type="entry name" value="G1P_thy_trans_l"/>
</dbReference>
<dbReference type="InterPro" id="IPR005835">
    <property type="entry name" value="NTP_transferase_dom"/>
</dbReference>